<dbReference type="Proteomes" id="UP000176944">
    <property type="component" value="Chromosome"/>
</dbReference>
<reference evidence="2" key="1">
    <citation type="submission" date="2016-10" db="EMBL/GenBank/DDBJ databases">
        <title>Comparative genomics uncovers the prolific and rare metabolic potential of the cyanobacterial genus Moorea.</title>
        <authorList>
            <person name="Leao T."/>
            <person name="Castelao G."/>
            <person name="Korobeynikov A."/>
            <person name="Monroe E.A."/>
            <person name="Podell S."/>
            <person name="Glukhov E."/>
            <person name="Allen E."/>
            <person name="Gerwick W.H."/>
            <person name="Gerwick L."/>
        </authorList>
    </citation>
    <scope>NUCLEOTIDE SEQUENCE [LARGE SCALE GENOMIC DNA]</scope>
    <source>
        <strain evidence="2">JHB</strain>
    </source>
</reference>
<sequence length="172" mass="20153">MNLPPKIPSTAEALERALNLLGNRATGNLKRAKQELIDLVGEYPTPEVATIWKKNLRKKFPQAQDWEFETTVGKIITFTDLGVEVETKDNTNYSSYQFWFVPYRKISGFTVSMPQNIHFRYHFQNHHCEQYHIQLHFLEQDLNQGFRYNQVICPANTLKHLKNFLIDKIGRA</sequence>
<gene>
    <name evidence="1" type="ORF">BJP36_10155</name>
</gene>
<accession>A0A1D9FXY4</accession>
<proteinExistence type="predicted"/>
<name>A0A1D9FXY4_MOOP1</name>
<organism evidence="1 2">
    <name type="scientific">Moorena producens (strain JHB)</name>
    <dbReference type="NCBI Taxonomy" id="1454205"/>
    <lineage>
        <taxon>Bacteria</taxon>
        <taxon>Bacillati</taxon>
        <taxon>Cyanobacteriota</taxon>
        <taxon>Cyanophyceae</taxon>
        <taxon>Coleofasciculales</taxon>
        <taxon>Coleofasciculaceae</taxon>
        <taxon>Moorena</taxon>
    </lineage>
</organism>
<dbReference type="EMBL" id="CP017708">
    <property type="protein sequence ID" value="AOY80229.1"/>
    <property type="molecule type" value="Genomic_DNA"/>
</dbReference>
<protein>
    <submittedName>
        <fullName evidence="1">Uncharacterized protein</fullName>
    </submittedName>
</protein>
<evidence type="ECO:0000313" key="1">
    <source>
        <dbReference type="EMBL" id="AOY80229.1"/>
    </source>
</evidence>
<dbReference type="AlphaFoldDB" id="A0A1D9FXY4"/>
<evidence type="ECO:0000313" key="2">
    <source>
        <dbReference type="Proteomes" id="UP000176944"/>
    </source>
</evidence>